<sequence length="63" mass="6869">MFVRLARRLSISIGGTGNICDEGSRVVKKSFGSVALACTEGDERLEDALNEENLVDVEVKIEQ</sequence>
<dbReference type="Proteomes" id="UP000291084">
    <property type="component" value="Chromosome 6"/>
</dbReference>
<dbReference type="EMBL" id="AP015039">
    <property type="protein sequence ID" value="BAT90466.1"/>
    <property type="molecule type" value="Genomic_DNA"/>
</dbReference>
<reference evidence="1 2" key="1">
    <citation type="journal article" date="2015" name="Sci. Rep.">
        <title>The power of single molecule real-time sequencing technology in the de novo assembly of a eukaryotic genome.</title>
        <authorList>
            <person name="Sakai H."/>
            <person name="Naito K."/>
            <person name="Ogiso-Tanaka E."/>
            <person name="Takahashi Y."/>
            <person name="Iseki K."/>
            <person name="Muto C."/>
            <person name="Satou K."/>
            <person name="Teruya K."/>
            <person name="Shiroma A."/>
            <person name="Shimoji M."/>
            <person name="Hirano T."/>
            <person name="Itoh T."/>
            <person name="Kaga A."/>
            <person name="Tomooka N."/>
        </authorList>
    </citation>
    <scope>NUCLEOTIDE SEQUENCE [LARGE SCALE GENOMIC DNA]</scope>
    <source>
        <strain evidence="2">cv. Shumari</strain>
    </source>
</reference>
<accession>A0A0S3SCC7</accession>
<proteinExistence type="predicted"/>
<organism evidence="1 2">
    <name type="scientific">Vigna angularis var. angularis</name>
    <dbReference type="NCBI Taxonomy" id="157739"/>
    <lineage>
        <taxon>Eukaryota</taxon>
        <taxon>Viridiplantae</taxon>
        <taxon>Streptophyta</taxon>
        <taxon>Embryophyta</taxon>
        <taxon>Tracheophyta</taxon>
        <taxon>Spermatophyta</taxon>
        <taxon>Magnoliopsida</taxon>
        <taxon>eudicotyledons</taxon>
        <taxon>Gunneridae</taxon>
        <taxon>Pentapetalae</taxon>
        <taxon>rosids</taxon>
        <taxon>fabids</taxon>
        <taxon>Fabales</taxon>
        <taxon>Fabaceae</taxon>
        <taxon>Papilionoideae</taxon>
        <taxon>50 kb inversion clade</taxon>
        <taxon>NPAAA clade</taxon>
        <taxon>indigoferoid/millettioid clade</taxon>
        <taxon>Phaseoleae</taxon>
        <taxon>Vigna</taxon>
    </lineage>
</organism>
<protein>
    <submittedName>
        <fullName evidence="1">Uncharacterized protein</fullName>
    </submittedName>
</protein>
<evidence type="ECO:0000313" key="2">
    <source>
        <dbReference type="Proteomes" id="UP000291084"/>
    </source>
</evidence>
<gene>
    <name evidence="1" type="primary">Vigan.06G171600</name>
    <name evidence="1" type="ORF">VIGAN_06171600</name>
</gene>
<name>A0A0S3SCC7_PHAAN</name>
<evidence type="ECO:0000313" key="1">
    <source>
        <dbReference type="EMBL" id="BAT90466.1"/>
    </source>
</evidence>
<keyword evidence="2" id="KW-1185">Reference proteome</keyword>
<dbReference type="AlphaFoldDB" id="A0A0S3SCC7"/>